<protein>
    <submittedName>
        <fullName evidence="1">Uncharacterized protein</fullName>
    </submittedName>
</protein>
<dbReference type="AlphaFoldDB" id="A0A2P2Q1K9"/>
<sequence length="27" mass="3259">MVQPKPHDLEAKRRRKIQVCLQMIVIK</sequence>
<name>A0A2P2Q1K9_RHIMU</name>
<reference evidence="1" key="1">
    <citation type="submission" date="2018-02" db="EMBL/GenBank/DDBJ databases">
        <title>Rhizophora mucronata_Transcriptome.</title>
        <authorList>
            <person name="Meera S.P."/>
            <person name="Sreeshan A."/>
            <person name="Augustine A."/>
        </authorList>
    </citation>
    <scope>NUCLEOTIDE SEQUENCE</scope>
    <source>
        <tissue evidence="1">Leaf</tissue>
    </source>
</reference>
<evidence type="ECO:0000313" key="1">
    <source>
        <dbReference type="EMBL" id="MBX60803.1"/>
    </source>
</evidence>
<dbReference type="EMBL" id="GGEC01080319">
    <property type="protein sequence ID" value="MBX60803.1"/>
    <property type="molecule type" value="Transcribed_RNA"/>
</dbReference>
<proteinExistence type="predicted"/>
<accession>A0A2P2Q1K9</accession>
<organism evidence="1">
    <name type="scientific">Rhizophora mucronata</name>
    <name type="common">Asiatic mangrove</name>
    <dbReference type="NCBI Taxonomy" id="61149"/>
    <lineage>
        <taxon>Eukaryota</taxon>
        <taxon>Viridiplantae</taxon>
        <taxon>Streptophyta</taxon>
        <taxon>Embryophyta</taxon>
        <taxon>Tracheophyta</taxon>
        <taxon>Spermatophyta</taxon>
        <taxon>Magnoliopsida</taxon>
        <taxon>eudicotyledons</taxon>
        <taxon>Gunneridae</taxon>
        <taxon>Pentapetalae</taxon>
        <taxon>rosids</taxon>
        <taxon>fabids</taxon>
        <taxon>Malpighiales</taxon>
        <taxon>Rhizophoraceae</taxon>
        <taxon>Rhizophora</taxon>
    </lineage>
</organism>